<dbReference type="SUPFAM" id="SSF51735">
    <property type="entry name" value="NAD(P)-binding Rossmann-fold domains"/>
    <property type="match status" value="1"/>
</dbReference>
<organism evidence="5 6">
    <name type="scientific">Chryseolinea soli</name>
    <dbReference type="NCBI Taxonomy" id="2321403"/>
    <lineage>
        <taxon>Bacteria</taxon>
        <taxon>Pseudomonadati</taxon>
        <taxon>Bacteroidota</taxon>
        <taxon>Cytophagia</taxon>
        <taxon>Cytophagales</taxon>
        <taxon>Fulvivirgaceae</taxon>
        <taxon>Chryseolinea</taxon>
    </lineage>
</organism>
<name>A0A385SRJ7_9BACT</name>
<reference evidence="6" key="1">
    <citation type="submission" date="2018-09" db="EMBL/GenBank/DDBJ databases">
        <title>Chryseolinea sp. KIS68-18 isolated from soil.</title>
        <authorList>
            <person name="Weon H.-Y."/>
            <person name="Kwon S.-W."/>
            <person name="Lee S.A."/>
        </authorList>
    </citation>
    <scope>NUCLEOTIDE SEQUENCE [LARGE SCALE GENOMIC DNA]</scope>
    <source>
        <strain evidence="6">KIS68-18</strain>
    </source>
</reference>
<dbReference type="InterPro" id="IPR020904">
    <property type="entry name" value="Sc_DH/Rdtase_CS"/>
</dbReference>
<evidence type="ECO:0000256" key="1">
    <source>
        <dbReference type="ARBA" id="ARBA00006484"/>
    </source>
</evidence>
<dbReference type="PRINTS" id="PR00081">
    <property type="entry name" value="GDHRDH"/>
</dbReference>
<proteinExistence type="inferred from homology"/>
<dbReference type="CDD" id="cd05332">
    <property type="entry name" value="11beta-HSD1_like_SDR_c"/>
    <property type="match status" value="1"/>
</dbReference>
<evidence type="ECO:0000313" key="6">
    <source>
        <dbReference type="Proteomes" id="UP000266183"/>
    </source>
</evidence>
<dbReference type="PANTHER" id="PTHR44196:SF1">
    <property type="entry name" value="DEHYDROGENASE_REDUCTASE SDR FAMILY MEMBER 7B"/>
    <property type="match status" value="1"/>
</dbReference>
<dbReference type="PRINTS" id="PR00080">
    <property type="entry name" value="SDRFAMILY"/>
</dbReference>
<comment type="similarity">
    <text evidence="1 3">Belongs to the short-chain dehydrogenases/reductases (SDR) family.</text>
</comment>
<feature type="domain" description="Ketoreductase" evidence="4">
    <location>
        <begin position="7"/>
        <end position="192"/>
    </location>
</feature>
<dbReference type="RefSeq" id="WP_119755507.1">
    <property type="nucleotide sequence ID" value="NZ_CP032382.1"/>
</dbReference>
<dbReference type="SMART" id="SM00822">
    <property type="entry name" value="PKS_KR"/>
    <property type="match status" value="1"/>
</dbReference>
<dbReference type="PROSITE" id="PS00061">
    <property type="entry name" value="ADH_SHORT"/>
    <property type="match status" value="1"/>
</dbReference>
<keyword evidence="6" id="KW-1185">Reference proteome</keyword>
<evidence type="ECO:0000256" key="3">
    <source>
        <dbReference type="RuleBase" id="RU000363"/>
    </source>
</evidence>
<dbReference type="EMBL" id="CP032382">
    <property type="protein sequence ID" value="AYB32250.1"/>
    <property type="molecule type" value="Genomic_DNA"/>
</dbReference>
<evidence type="ECO:0000259" key="4">
    <source>
        <dbReference type="SMART" id="SM00822"/>
    </source>
</evidence>
<dbReference type="Pfam" id="PF00106">
    <property type="entry name" value="adh_short"/>
    <property type="match status" value="1"/>
</dbReference>
<dbReference type="InterPro" id="IPR057326">
    <property type="entry name" value="KR_dom"/>
</dbReference>
<dbReference type="InterPro" id="IPR036291">
    <property type="entry name" value="NAD(P)-bd_dom_sf"/>
</dbReference>
<accession>A0A385SRJ7</accession>
<dbReference type="KEGG" id="chk:D4L85_17465"/>
<dbReference type="OrthoDB" id="822355at2"/>
<dbReference type="Proteomes" id="UP000266183">
    <property type="component" value="Chromosome"/>
</dbReference>
<protein>
    <submittedName>
        <fullName evidence="5">SDR family oxidoreductase</fullName>
    </submittedName>
</protein>
<dbReference type="GO" id="GO:0016020">
    <property type="term" value="C:membrane"/>
    <property type="evidence" value="ECO:0007669"/>
    <property type="project" value="TreeGrafter"/>
</dbReference>
<dbReference type="PANTHER" id="PTHR44196">
    <property type="entry name" value="DEHYDROGENASE/REDUCTASE SDR FAMILY MEMBER 7B"/>
    <property type="match status" value="1"/>
</dbReference>
<dbReference type="AlphaFoldDB" id="A0A385SRJ7"/>
<gene>
    <name evidence="5" type="ORF">D4L85_17465</name>
</gene>
<dbReference type="InterPro" id="IPR002347">
    <property type="entry name" value="SDR_fam"/>
</dbReference>
<evidence type="ECO:0000256" key="2">
    <source>
        <dbReference type="ARBA" id="ARBA00023002"/>
    </source>
</evidence>
<dbReference type="GO" id="GO:0016491">
    <property type="term" value="F:oxidoreductase activity"/>
    <property type="evidence" value="ECO:0007669"/>
    <property type="project" value="UniProtKB-KW"/>
</dbReference>
<dbReference type="NCBIfam" id="NF004825">
    <property type="entry name" value="PRK06181.1"/>
    <property type="match status" value="1"/>
</dbReference>
<keyword evidence="2" id="KW-0560">Oxidoreductase</keyword>
<dbReference type="Gene3D" id="3.40.50.720">
    <property type="entry name" value="NAD(P)-binding Rossmann-like Domain"/>
    <property type="match status" value="1"/>
</dbReference>
<sequence length="266" mass="29396">MSNLKNKVIWLTGASSGIGEALAYELAKKGAKLILSARRKEELERVKGNCEAAAQPDIRTLPLDLVQPSTLKLSTEAAIQLFGHVDVLINNGGISQRSLIGDSDMDVYRRLMEVNYFGAITLTKYLLPHFIERKQGHFVTVSSVAGKFGTPYRSGYAASKHALHGFFDALRAEHFKDNVIVTLVCPGVIRTPISFSALTGDGTPLNKMDNAQAKGKPVDWSARKIVKAMEGKKEEVYFGGKEILLVYIKRFFPPLFSKIIRNVTVR</sequence>
<evidence type="ECO:0000313" key="5">
    <source>
        <dbReference type="EMBL" id="AYB32250.1"/>
    </source>
</evidence>